<gene>
    <name evidence="1" type="ORF">J4035_00095</name>
</gene>
<organism evidence="1 2">
    <name type="scientific">Cellulomonas fengjieae</name>
    <dbReference type="NCBI Taxonomy" id="2819978"/>
    <lineage>
        <taxon>Bacteria</taxon>
        <taxon>Bacillati</taxon>
        <taxon>Actinomycetota</taxon>
        <taxon>Actinomycetes</taxon>
        <taxon>Micrococcales</taxon>
        <taxon>Cellulomonadaceae</taxon>
        <taxon>Cellulomonas</taxon>
    </lineage>
</organism>
<dbReference type="Proteomes" id="UP000678317">
    <property type="component" value="Unassembled WGS sequence"/>
</dbReference>
<accession>A0ABS3SBA7</accession>
<dbReference type="EMBL" id="JAGFBM010000001">
    <property type="protein sequence ID" value="MBO3083028.1"/>
    <property type="molecule type" value="Genomic_DNA"/>
</dbReference>
<evidence type="ECO:0000313" key="2">
    <source>
        <dbReference type="Proteomes" id="UP000678317"/>
    </source>
</evidence>
<keyword evidence="2" id="KW-1185">Reference proteome</keyword>
<sequence length="114" mass="12360">MAITGRRRRRAMSGFGGQDSDVAYAMERLIWSTSPSPERTFDGITHVKGDGNGSWYSESGEVVRRVLAGAALHGITSSHPSFAALSYTLGDGSADWDFVLGRSRDDVLIPKAQR</sequence>
<proteinExistence type="predicted"/>
<dbReference type="RefSeq" id="WP_208288101.1">
    <property type="nucleotide sequence ID" value="NZ_CP074404.1"/>
</dbReference>
<comment type="caution">
    <text evidence="1">The sequence shown here is derived from an EMBL/GenBank/DDBJ whole genome shotgun (WGS) entry which is preliminary data.</text>
</comment>
<reference evidence="1 2" key="1">
    <citation type="submission" date="2021-03" db="EMBL/GenBank/DDBJ databases">
        <title>novel species in genus Cellulomonas.</title>
        <authorList>
            <person name="Zhang G."/>
        </authorList>
    </citation>
    <scope>NUCLEOTIDE SEQUENCE [LARGE SCALE GENOMIC DNA]</scope>
    <source>
        <strain evidence="2">zg-ZUI188</strain>
    </source>
</reference>
<name>A0ABS3SBA7_9CELL</name>
<evidence type="ECO:0000313" key="1">
    <source>
        <dbReference type="EMBL" id="MBO3083028.1"/>
    </source>
</evidence>
<protein>
    <submittedName>
        <fullName evidence="1">Uncharacterized protein</fullName>
    </submittedName>
</protein>